<gene>
    <name evidence="1" type="ORF">KL933_004786</name>
    <name evidence="2" type="ORF">KL946_002227</name>
</gene>
<evidence type="ECO:0000313" key="1">
    <source>
        <dbReference type="EMBL" id="KAG7724592.1"/>
    </source>
</evidence>
<dbReference type="Proteomes" id="UP000738402">
    <property type="component" value="Unassembled WGS sequence"/>
</dbReference>
<keyword evidence="3" id="KW-1185">Reference proteome</keyword>
<reference evidence="1 3" key="1">
    <citation type="journal article" date="2021" name="G3 (Bethesda)">
        <title>Genomic diversity, chromosomal rearrangements, and interspecies hybridization in the ogataea polymorpha species complex.</title>
        <authorList>
            <person name="Hanson S.J."/>
            <person name="Cinneide E.O."/>
            <person name="Salzberg L.I."/>
            <person name="Wolfe K.H."/>
            <person name="McGowan J."/>
            <person name="Fitzpatrick D.A."/>
            <person name="Matlin K."/>
        </authorList>
    </citation>
    <scope>NUCLEOTIDE SEQUENCE</scope>
    <source>
        <strain evidence="2">81-436-3</strain>
        <strain evidence="1">83-405-1</strain>
    </source>
</reference>
<dbReference type="EMBL" id="JAHLUN010000005">
    <property type="protein sequence ID" value="KAG7766047.1"/>
    <property type="molecule type" value="Genomic_DNA"/>
</dbReference>
<proteinExistence type="predicted"/>
<accession>A0AAN6D1Q1</accession>
<evidence type="ECO:0000313" key="4">
    <source>
        <dbReference type="Proteomes" id="UP000738402"/>
    </source>
</evidence>
<dbReference type="Proteomes" id="UP000697297">
    <property type="component" value="Unassembled WGS sequence"/>
</dbReference>
<protein>
    <submittedName>
        <fullName evidence="1">Uncharacterized protein</fullName>
    </submittedName>
</protein>
<dbReference type="AlphaFoldDB" id="A0AAN6D1Q1"/>
<comment type="caution">
    <text evidence="1">The sequence shown here is derived from an EMBL/GenBank/DDBJ whole genome shotgun (WGS) entry which is preliminary data.</text>
</comment>
<evidence type="ECO:0000313" key="2">
    <source>
        <dbReference type="EMBL" id="KAG7766047.1"/>
    </source>
</evidence>
<dbReference type="EMBL" id="JAHLUH010000016">
    <property type="protein sequence ID" value="KAG7724592.1"/>
    <property type="molecule type" value="Genomic_DNA"/>
</dbReference>
<name>A0AAN6D1Q1_9ASCO</name>
<sequence>MNSLCSQAICITGHIMCATNGNVLSRDEYTSANSHPMWSMIDRCSLCGLTVLRSFVSMANDQHWAILSLIR</sequence>
<evidence type="ECO:0000313" key="3">
    <source>
        <dbReference type="Proteomes" id="UP000697297"/>
    </source>
</evidence>
<organism evidence="1 4">
    <name type="scientific">Ogataea haglerorum</name>
    <dbReference type="NCBI Taxonomy" id="1937702"/>
    <lineage>
        <taxon>Eukaryota</taxon>
        <taxon>Fungi</taxon>
        <taxon>Dikarya</taxon>
        <taxon>Ascomycota</taxon>
        <taxon>Saccharomycotina</taxon>
        <taxon>Pichiomycetes</taxon>
        <taxon>Pichiales</taxon>
        <taxon>Pichiaceae</taxon>
        <taxon>Ogataea</taxon>
    </lineage>
</organism>